<comment type="similarity">
    <text evidence="2">Belongs to the SAM hydrolase / SAM-dependent halogenase family.</text>
</comment>
<reference evidence="6" key="1">
    <citation type="submission" date="2016-11" db="EMBL/GenBank/DDBJ databases">
        <title>Trade-off between light-utilization and light-protection in marine flavobacteria.</title>
        <authorList>
            <person name="Kumagai Y."/>
            <person name="Yoshizawa S."/>
            <person name="Kogure K."/>
        </authorList>
    </citation>
    <scope>NUCLEOTIDE SEQUENCE [LARGE SCALE GENOMIC DNA]</scope>
    <source>
        <strain evidence="6">SG-18</strain>
    </source>
</reference>
<dbReference type="Gene3D" id="2.40.30.90">
    <property type="entry name" value="Bacterial fluorinating enzyme like"/>
    <property type="match status" value="1"/>
</dbReference>
<dbReference type="InterPro" id="IPR023227">
    <property type="entry name" value="SAM_OH_AdoTrfase_C_sf"/>
</dbReference>
<dbReference type="Pfam" id="PF01887">
    <property type="entry name" value="SAM_HAT_N"/>
    <property type="match status" value="1"/>
</dbReference>
<dbReference type="PIRSF" id="PIRSF006779">
    <property type="entry name" value="UCP006779"/>
    <property type="match status" value="1"/>
</dbReference>
<evidence type="ECO:0000313" key="5">
    <source>
        <dbReference type="EMBL" id="PQJ15203.1"/>
    </source>
</evidence>
<keyword evidence="1" id="KW-0949">S-adenosyl-L-methionine</keyword>
<feature type="domain" description="S-adenosyl-l-methionine hydroxide adenosyltransferase C-terminal" evidence="4">
    <location>
        <begin position="170"/>
        <end position="271"/>
    </location>
</feature>
<dbReference type="InterPro" id="IPR046469">
    <property type="entry name" value="SAM_HAT_N"/>
</dbReference>
<comment type="caution">
    <text evidence="5">The sequence shown here is derived from an EMBL/GenBank/DDBJ whole genome shotgun (WGS) entry which is preliminary data.</text>
</comment>
<dbReference type="PANTHER" id="PTHR35092:SF1">
    <property type="entry name" value="CHLORINASE MJ1651"/>
    <property type="match status" value="1"/>
</dbReference>
<dbReference type="OrthoDB" id="9792195at2"/>
<proteinExistence type="inferred from homology"/>
<dbReference type="Pfam" id="PF20257">
    <property type="entry name" value="SAM_HAT_C"/>
    <property type="match status" value="1"/>
</dbReference>
<evidence type="ECO:0000259" key="4">
    <source>
        <dbReference type="Pfam" id="PF20257"/>
    </source>
</evidence>
<dbReference type="InterPro" id="IPR002747">
    <property type="entry name" value="SAM_OH_AdoTrfase"/>
</dbReference>
<dbReference type="EMBL" id="MQVX01000001">
    <property type="protein sequence ID" value="PQJ15203.1"/>
    <property type="molecule type" value="Genomic_DNA"/>
</dbReference>
<evidence type="ECO:0008006" key="7">
    <source>
        <dbReference type="Google" id="ProtNLM"/>
    </source>
</evidence>
<name>A0A2S7T5L2_9FLAO</name>
<dbReference type="PANTHER" id="PTHR35092">
    <property type="entry name" value="CHLORINASE MJ1651"/>
    <property type="match status" value="1"/>
</dbReference>
<dbReference type="SUPFAM" id="SSF102522">
    <property type="entry name" value="Bacterial fluorinating enzyme, N-terminal domain"/>
    <property type="match status" value="1"/>
</dbReference>
<dbReference type="Proteomes" id="UP000239366">
    <property type="component" value="Unassembled WGS sequence"/>
</dbReference>
<evidence type="ECO:0000313" key="6">
    <source>
        <dbReference type="Proteomes" id="UP000239366"/>
    </source>
</evidence>
<protein>
    <recommendedName>
        <fullName evidence="7">S-adenosyl-l-methionine hydroxide adenosyltransferase</fullName>
    </recommendedName>
</protein>
<gene>
    <name evidence="5" type="ORF">BST99_05185</name>
</gene>
<evidence type="ECO:0000259" key="3">
    <source>
        <dbReference type="Pfam" id="PF01887"/>
    </source>
</evidence>
<dbReference type="SUPFAM" id="SSF101852">
    <property type="entry name" value="Bacterial fluorinating enzyme, C-terminal domain"/>
    <property type="match status" value="1"/>
</dbReference>
<feature type="domain" description="S-adenosyl-l-methionine hydroxide adenosyltransferase N-terminal" evidence="3">
    <location>
        <begin position="4"/>
        <end position="145"/>
    </location>
</feature>
<keyword evidence="6" id="KW-1185">Reference proteome</keyword>
<dbReference type="RefSeq" id="WP_105000854.1">
    <property type="nucleotide sequence ID" value="NZ_MQVX01000001.1"/>
</dbReference>
<evidence type="ECO:0000256" key="1">
    <source>
        <dbReference type="ARBA" id="ARBA00022691"/>
    </source>
</evidence>
<organism evidence="5 6">
    <name type="scientific">Aureicoccus marinus</name>
    <dbReference type="NCBI Taxonomy" id="754435"/>
    <lineage>
        <taxon>Bacteria</taxon>
        <taxon>Pseudomonadati</taxon>
        <taxon>Bacteroidota</taxon>
        <taxon>Flavobacteriia</taxon>
        <taxon>Flavobacteriales</taxon>
        <taxon>Flavobacteriaceae</taxon>
        <taxon>Aureicoccus</taxon>
    </lineage>
</organism>
<dbReference type="InterPro" id="IPR046470">
    <property type="entry name" value="SAM_HAT_C"/>
</dbReference>
<evidence type="ECO:0000256" key="2">
    <source>
        <dbReference type="ARBA" id="ARBA00024035"/>
    </source>
</evidence>
<sequence length="275" mass="30337">MHIITLTTDFGSKDHSVGSLKGAIYSRLPEARIVDISHQVTPFHVQEAAYIINNAYKDFPKGSIHLIGVDAEATATKPHILFRLDGHYFVTTNNGLLALIQGNKEPELCLELALPNSPKGSFPERDVFVPVVCHLAQGGKPELLGRPFQDLLDSRDFEPQLLDDGKGLRGHVIYIDHYGNLVTNIQKSDFEARRQGRSFKINAKTYSLSEFFESYSDILNSQKEGEPGKGGDLLALFNSSGYLELALYKSDMASVGGAASLLGIHYRDPITITFD</sequence>
<accession>A0A2S7T5L2</accession>
<dbReference type="InterPro" id="IPR023228">
    <property type="entry name" value="SAM_OH_AdoTrfase_N_sf"/>
</dbReference>
<dbReference type="Gene3D" id="3.40.50.10790">
    <property type="entry name" value="S-adenosyl-l-methionine hydroxide adenosyltransferase, N-terminal"/>
    <property type="match status" value="1"/>
</dbReference>
<dbReference type="AlphaFoldDB" id="A0A2S7T5L2"/>